<gene>
    <name evidence="1" type="ORF">PODLI_1B023561</name>
</gene>
<dbReference type="GO" id="GO:0005829">
    <property type="term" value="C:cytosol"/>
    <property type="evidence" value="ECO:0007669"/>
    <property type="project" value="TreeGrafter"/>
</dbReference>
<evidence type="ECO:0000313" key="2">
    <source>
        <dbReference type="Proteomes" id="UP001178461"/>
    </source>
</evidence>
<dbReference type="GO" id="GO:0008253">
    <property type="term" value="F:5'-nucleotidase activity"/>
    <property type="evidence" value="ECO:0007669"/>
    <property type="project" value="InterPro"/>
</dbReference>
<dbReference type="Pfam" id="PF06189">
    <property type="entry name" value="5-nucleotidase"/>
    <property type="match status" value="1"/>
</dbReference>
<name>A0AA35JNI0_9SAUR</name>
<protein>
    <submittedName>
        <fullName evidence="1">5&amp;apos</fullName>
    </submittedName>
</protein>
<dbReference type="GO" id="GO:0000166">
    <property type="term" value="F:nucleotide binding"/>
    <property type="evidence" value="ECO:0007669"/>
    <property type="project" value="InterPro"/>
</dbReference>
<proteinExistence type="predicted"/>
<dbReference type="Proteomes" id="UP001178461">
    <property type="component" value="Chromosome 1"/>
</dbReference>
<dbReference type="EMBL" id="OX395126">
    <property type="protein sequence ID" value="CAI5763247.1"/>
    <property type="molecule type" value="Genomic_DNA"/>
</dbReference>
<dbReference type="PANTHER" id="PTHR31367">
    <property type="entry name" value="CYTOSOLIC 5'-NUCLEOTIDASE 1 FAMILY MEMBER"/>
    <property type="match status" value="1"/>
</dbReference>
<accession>A0AA35JNI0</accession>
<dbReference type="GO" id="GO:0046085">
    <property type="term" value="P:adenosine metabolic process"/>
    <property type="evidence" value="ECO:0007669"/>
    <property type="project" value="TreeGrafter"/>
</dbReference>
<dbReference type="InterPro" id="IPR010394">
    <property type="entry name" value="5-nucleotidase"/>
</dbReference>
<keyword evidence="2" id="KW-1185">Reference proteome</keyword>
<dbReference type="AlphaFoldDB" id="A0AA35JNI0"/>
<dbReference type="PANTHER" id="PTHR31367:SF3">
    <property type="entry name" value="CYTOSOLIC 5'-NUCLEOTIDASE 1A"/>
    <property type="match status" value="1"/>
</dbReference>
<organism evidence="1 2">
    <name type="scientific">Podarcis lilfordi</name>
    <name type="common">Lilford's wall lizard</name>
    <dbReference type="NCBI Taxonomy" id="74358"/>
    <lineage>
        <taxon>Eukaryota</taxon>
        <taxon>Metazoa</taxon>
        <taxon>Chordata</taxon>
        <taxon>Craniata</taxon>
        <taxon>Vertebrata</taxon>
        <taxon>Euteleostomi</taxon>
        <taxon>Lepidosauria</taxon>
        <taxon>Squamata</taxon>
        <taxon>Bifurcata</taxon>
        <taxon>Unidentata</taxon>
        <taxon>Episquamata</taxon>
        <taxon>Laterata</taxon>
        <taxon>Lacertibaenia</taxon>
        <taxon>Lacertidae</taxon>
        <taxon>Podarcis</taxon>
    </lineage>
</organism>
<sequence>MSKFLSISAALEFTGNINRVRVEHSLRIAAQRCPVIAVMVPPIARLFLTPPLWHVDSALAQNKLHLRLKRKMADLESTVINNSVTQKDPKEALVIAVTTRAIFNLEKEHKIFLTKGKEEYVKHQQTNENNPLEPGTAFAFIQAAQFVNKKLLERDPEEKELFDVIVLSNNSPESGVRVINSAKQHSLEISKFCFVSDEDSTQYLKTHNVKLFLSADMTDVCNALQRGVSAALIFQQEIQAPSTQLRVVFDGDAVLFSDETERVFREKGLEGAVAYEKKMESVPMGEGPLKAFALHLGKMRQKFGKEDSPIRIYLVTARSGRDMGIRAIKTLREWGLAIDEAFFMDGAPKGPILSKIQPHIFFDDGLHNIQGAQNVGIPSALVPCNC</sequence>
<evidence type="ECO:0000313" key="1">
    <source>
        <dbReference type="EMBL" id="CAI5763247.1"/>
    </source>
</evidence>
<dbReference type="GO" id="GO:0000287">
    <property type="term" value="F:magnesium ion binding"/>
    <property type="evidence" value="ECO:0007669"/>
    <property type="project" value="InterPro"/>
</dbReference>
<reference evidence="1" key="1">
    <citation type="submission" date="2022-12" db="EMBL/GenBank/DDBJ databases">
        <authorList>
            <person name="Alioto T."/>
            <person name="Alioto T."/>
            <person name="Gomez Garrido J."/>
        </authorList>
    </citation>
    <scope>NUCLEOTIDE SEQUENCE</scope>
</reference>
<dbReference type="GO" id="GO:0009117">
    <property type="term" value="P:nucleotide metabolic process"/>
    <property type="evidence" value="ECO:0007669"/>
    <property type="project" value="InterPro"/>
</dbReference>